<evidence type="ECO:0000313" key="2">
    <source>
        <dbReference type="Proteomes" id="UP000183832"/>
    </source>
</evidence>
<accession>A0A1J1J303</accession>
<proteinExistence type="predicted"/>
<name>A0A1J1J303_9DIPT</name>
<sequence length="98" mass="11422">MFLILLTKISYQEFASFSSHDVQHVFTSLILISLSTHIHMANEGNRGKKVNYNDILLWLSYFCHLLQEQQRTLLFLNVCASLFLAKRVFMAKSKIAER</sequence>
<gene>
    <name evidence="1" type="ORF">CLUMA_CG018355</name>
</gene>
<protein>
    <submittedName>
        <fullName evidence="1">CLUMA_CG018355, isoform A</fullName>
    </submittedName>
</protein>
<dbReference type="EMBL" id="CVRI01000064">
    <property type="protein sequence ID" value="CRL05249.1"/>
    <property type="molecule type" value="Genomic_DNA"/>
</dbReference>
<organism evidence="1 2">
    <name type="scientific">Clunio marinus</name>
    <dbReference type="NCBI Taxonomy" id="568069"/>
    <lineage>
        <taxon>Eukaryota</taxon>
        <taxon>Metazoa</taxon>
        <taxon>Ecdysozoa</taxon>
        <taxon>Arthropoda</taxon>
        <taxon>Hexapoda</taxon>
        <taxon>Insecta</taxon>
        <taxon>Pterygota</taxon>
        <taxon>Neoptera</taxon>
        <taxon>Endopterygota</taxon>
        <taxon>Diptera</taxon>
        <taxon>Nematocera</taxon>
        <taxon>Chironomoidea</taxon>
        <taxon>Chironomidae</taxon>
        <taxon>Clunio</taxon>
    </lineage>
</organism>
<keyword evidence="2" id="KW-1185">Reference proteome</keyword>
<dbReference type="Proteomes" id="UP000183832">
    <property type="component" value="Unassembled WGS sequence"/>
</dbReference>
<dbReference type="AlphaFoldDB" id="A0A1J1J303"/>
<reference evidence="1 2" key="1">
    <citation type="submission" date="2015-04" db="EMBL/GenBank/DDBJ databases">
        <authorList>
            <person name="Syromyatnikov M.Y."/>
            <person name="Popov V.N."/>
        </authorList>
    </citation>
    <scope>NUCLEOTIDE SEQUENCE [LARGE SCALE GENOMIC DNA]</scope>
</reference>
<evidence type="ECO:0000313" key="1">
    <source>
        <dbReference type="EMBL" id="CRL05249.1"/>
    </source>
</evidence>